<protein>
    <submittedName>
        <fullName evidence="2">Uncharacterized protein</fullName>
    </submittedName>
</protein>
<gene>
    <name evidence="2" type="ORF">E2C01_012451</name>
</gene>
<organism evidence="2 3">
    <name type="scientific">Portunus trituberculatus</name>
    <name type="common">Swimming crab</name>
    <name type="synonym">Neptunus trituberculatus</name>
    <dbReference type="NCBI Taxonomy" id="210409"/>
    <lineage>
        <taxon>Eukaryota</taxon>
        <taxon>Metazoa</taxon>
        <taxon>Ecdysozoa</taxon>
        <taxon>Arthropoda</taxon>
        <taxon>Crustacea</taxon>
        <taxon>Multicrustacea</taxon>
        <taxon>Malacostraca</taxon>
        <taxon>Eumalacostraca</taxon>
        <taxon>Eucarida</taxon>
        <taxon>Decapoda</taxon>
        <taxon>Pleocyemata</taxon>
        <taxon>Brachyura</taxon>
        <taxon>Eubrachyura</taxon>
        <taxon>Portunoidea</taxon>
        <taxon>Portunidae</taxon>
        <taxon>Portuninae</taxon>
        <taxon>Portunus</taxon>
    </lineage>
</organism>
<sequence length="93" mass="10445">MRPQTPSPTSRPPNTPKVRENKLEKRERKKGPHKPKDTYSQPKNGMGEGGRQHKDMPTHTARLAPAPTQQRTSIERTLLRRKLDKAPTGTTAG</sequence>
<feature type="compositionally biased region" description="Basic and acidic residues" evidence="1">
    <location>
        <begin position="17"/>
        <end position="26"/>
    </location>
</feature>
<feature type="region of interest" description="Disordered" evidence="1">
    <location>
        <begin position="1"/>
        <end position="93"/>
    </location>
</feature>
<name>A0A5B7DEL5_PORTR</name>
<evidence type="ECO:0000313" key="2">
    <source>
        <dbReference type="EMBL" id="MPC19536.1"/>
    </source>
</evidence>
<evidence type="ECO:0000313" key="3">
    <source>
        <dbReference type="Proteomes" id="UP000324222"/>
    </source>
</evidence>
<dbReference type="Proteomes" id="UP000324222">
    <property type="component" value="Unassembled WGS sequence"/>
</dbReference>
<keyword evidence="3" id="KW-1185">Reference proteome</keyword>
<feature type="compositionally biased region" description="Pro residues" evidence="1">
    <location>
        <begin position="1"/>
        <end position="15"/>
    </location>
</feature>
<evidence type="ECO:0000256" key="1">
    <source>
        <dbReference type="SAM" id="MobiDB-lite"/>
    </source>
</evidence>
<reference evidence="2 3" key="1">
    <citation type="submission" date="2019-05" db="EMBL/GenBank/DDBJ databases">
        <title>Another draft genome of Portunus trituberculatus and its Hox gene families provides insights of decapod evolution.</title>
        <authorList>
            <person name="Jeong J.-H."/>
            <person name="Song I."/>
            <person name="Kim S."/>
            <person name="Choi T."/>
            <person name="Kim D."/>
            <person name="Ryu S."/>
            <person name="Kim W."/>
        </authorList>
    </citation>
    <scope>NUCLEOTIDE SEQUENCE [LARGE SCALE GENOMIC DNA]</scope>
    <source>
        <tissue evidence="2">Muscle</tissue>
    </source>
</reference>
<accession>A0A5B7DEL5</accession>
<proteinExistence type="predicted"/>
<comment type="caution">
    <text evidence="2">The sequence shown here is derived from an EMBL/GenBank/DDBJ whole genome shotgun (WGS) entry which is preliminary data.</text>
</comment>
<dbReference type="AlphaFoldDB" id="A0A5B7DEL5"/>
<dbReference type="EMBL" id="VSRR010000778">
    <property type="protein sequence ID" value="MPC19536.1"/>
    <property type="molecule type" value="Genomic_DNA"/>
</dbReference>